<dbReference type="CDD" id="cd17323">
    <property type="entry name" value="MFS_Tpo1_MDR_like"/>
    <property type="match status" value="1"/>
</dbReference>
<dbReference type="SUPFAM" id="SSF56784">
    <property type="entry name" value="HAD-like"/>
    <property type="match status" value="1"/>
</dbReference>
<feature type="transmembrane region" description="Helical" evidence="7">
    <location>
        <begin position="457"/>
        <end position="478"/>
    </location>
</feature>
<dbReference type="InterPro" id="IPR020846">
    <property type="entry name" value="MFS_dom"/>
</dbReference>
<keyword evidence="3" id="KW-1003">Cell membrane</keyword>
<evidence type="ECO:0000256" key="5">
    <source>
        <dbReference type="ARBA" id="ARBA00022989"/>
    </source>
</evidence>
<keyword evidence="6 7" id="KW-0472">Membrane</keyword>
<evidence type="ECO:0000256" key="6">
    <source>
        <dbReference type="ARBA" id="ARBA00023136"/>
    </source>
</evidence>
<comment type="caution">
    <text evidence="9">The sequence shown here is derived from an EMBL/GenBank/DDBJ whole genome shotgun (WGS) entry which is preliminary data.</text>
</comment>
<dbReference type="Gene3D" id="1.20.1250.20">
    <property type="entry name" value="MFS general substrate transporter like domains"/>
    <property type="match status" value="1"/>
</dbReference>
<evidence type="ECO:0000256" key="7">
    <source>
        <dbReference type="SAM" id="Phobius"/>
    </source>
</evidence>
<dbReference type="Gene3D" id="1.10.150.240">
    <property type="entry name" value="Putative phosphatase, domain 2"/>
    <property type="match status" value="1"/>
</dbReference>
<evidence type="ECO:0000256" key="3">
    <source>
        <dbReference type="ARBA" id="ARBA00022475"/>
    </source>
</evidence>
<dbReference type="PROSITE" id="PS50850">
    <property type="entry name" value="MFS"/>
    <property type="match status" value="1"/>
</dbReference>
<reference evidence="9" key="2">
    <citation type="submission" date="2020-04" db="EMBL/GenBank/DDBJ databases">
        <authorList>
            <person name="Santos R.A.C."/>
            <person name="Steenwyk J.L."/>
            <person name="Rivero-Menendez O."/>
            <person name="Mead M.E."/>
            <person name="Silva L.P."/>
            <person name="Bastos R.W."/>
            <person name="Alastruey-Izquierdo A."/>
            <person name="Goldman G.H."/>
            <person name="Rokas A."/>
        </authorList>
    </citation>
    <scope>NUCLEOTIDE SEQUENCE</scope>
    <source>
        <strain evidence="9">CNM-CM6805</strain>
    </source>
</reference>
<protein>
    <recommendedName>
        <fullName evidence="8">Major facilitator superfamily (MFS) profile domain-containing protein</fullName>
    </recommendedName>
</protein>
<evidence type="ECO:0000313" key="9">
    <source>
        <dbReference type="EMBL" id="KAF4226942.1"/>
    </source>
</evidence>
<evidence type="ECO:0000256" key="2">
    <source>
        <dbReference type="ARBA" id="ARBA00008335"/>
    </source>
</evidence>
<evidence type="ECO:0000256" key="1">
    <source>
        <dbReference type="ARBA" id="ARBA00004651"/>
    </source>
</evidence>
<feature type="transmembrane region" description="Helical" evidence="7">
    <location>
        <begin position="85"/>
        <end position="106"/>
    </location>
</feature>
<dbReference type="Gene3D" id="3.40.50.1000">
    <property type="entry name" value="HAD superfamily/HAD-like"/>
    <property type="match status" value="1"/>
</dbReference>
<dbReference type="EMBL" id="JAAAPX010000208">
    <property type="protein sequence ID" value="KAF4226942.1"/>
    <property type="molecule type" value="Genomic_DNA"/>
</dbReference>
<feature type="transmembrane region" description="Helical" evidence="7">
    <location>
        <begin position="118"/>
        <end position="136"/>
    </location>
</feature>
<proteinExistence type="inferred from homology"/>
<dbReference type="GO" id="GO:0005886">
    <property type="term" value="C:plasma membrane"/>
    <property type="evidence" value="ECO:0007669"/>
    <property type="project" value="UniProtKB-SubCell"/>
</dbReference>
<dbReference type="FunFam" id="1.20.1250.20:FF:000082">
    <property type="entry name" value="MFS multidrug transporter, putative"/>
    <property type="match status" value="1"/>
</dbReference>
<dbReference type="InterPro" id="IPR036412">
    <property type="entry name" value="HAD-like_sf"/>
</dbReference>
<feature type="transmembrane region" description="Helical" evidence="7">
    <location>
        <begin position="206"/>
        <end position="227"/>
    </location>
</feature>
<comment type="similarity">
    <text evidence="2">Belongs to the major facilitator superfamily.</text>
</comment>
<feature type="transmembrane region" description="Helical" evidence="7">
    <location>
        <begin position="321"/>
        <end position="342"/>
    </location>
</feature>
<reference evidence="9" key="1">
    <citation type="journal article" date="2020" name="bioRxiv">
        <title>Genomic and phenotypic heterogeneity of clinical isolates of the human pathogens Aspergillus fumigatus, Aspergillus lentulus and Aspergillus fumigatiaffinis.</title>
        <authorList>
            <person name="dos Santos R.A.C."/>
            <person name="Steenwyk J.L."/>
            <person name="Rivero-Menendez O."/>
            <person name="Mead M.E."/>
            <person name="Silva L.P."/>
            <person name="Bastos R.W."/>
            <person name="Alastruey-Izquierdo A."/>
            <person name="Goldman G.H."/>
            <person name="Rokas A."/>
        </authorList>
    </citation>
    <scope>NUCLEOTIDE SEQUENCE</scope>
    <source>
        <strain evidence="9">CNM-CM6805</strain>
    </source>
</reference>
<feature type="transmembrane region" description="Helical" evidence="7">
    <location>
        <begin position="363"/>
        <end position="382"/>
    </location>
</feature>
<feature type="domain" description="Major facilitator superfamily (MFS) profile" evidence="8">
    <location>
        <begin position="51"/>
        <end position="486"/>
    </location>
</feature>
<feature type="transmembrane region" description="Helical" evidence="7">
    <location>
        <begin position="49"/>
        <end position="73"/>
    </location>
</feature>
<accession>A0A8H4GRT0</accession>
<name>A0A8H4GRT0_9EURO</name>
<dbReference type="PANTHER" id="PTHR23502">
    <property type="entry name" value="MAJOR FACILITATOR SUPERFAMILY"/>
    <property type="match status" value="1"/>
</dbReference>
<dbReference type="AlphaFoldDB" id="A0A8H4GRT0"/>
<feature type="transmembrane region" description="Helical" evidence="7">
    <location>
        <begin position="414"/>
        <end position="437"/>
    </location>
</feature>
<dbReference type="InterPro" id="IPR023198">
    <property type="entry name" value="PGP-like_dom2"/>
</dbReference>
<sequence length="980" mass="107883">MSKSECSSDMATNQLEKGIDSELEEANLVDWDGPNDPTNPKNWPKHKKWTHIVIISLLALTTNMAPTMCAPGISGISADLGITSSAVSTLAITLYVLGLAIGPMFMSPVSEVYGRVPVYHAANIIFVAFIIGDALSRNLAQFLVFRFISGCAGGTPMALGGGTIADITTIEQRAVAMALFSMGPLAGPVLGPVIGGFLAASKGWRWTFWLLAILGGFCGISAFVVMSETHPKVILERKTTNLRSDTGNHHLCSTLAGNPLSPRQVLVQVLIRPTVLLFRSPILFVISLYVALVFGVMYLLFTTFSSVFEGQYEFSTSVSGLVYLGLGVSLVASMLIFNILNSRLQSAQSKADGVQQHRPEDRLLPMIWFSPLVSLGLFIYGWTAYYKVHWMVPIVGTAFMGFGAFFVMMPAQLYLIDVFGSQAAASALGANNLLRYIFSTFLPLAGPSMYEALNYGWGNTLLGFLALAFYSTFGSIFIKTDMTRQKSSQYKAIIFDLGNVLFTWDAPKDTSVVPGQFKKMLTSPTWSEYERGKLSEESCYESLAEQLRVDSSEIARSIKQAQQSLITDAAIVSLISEIRALAGHIAIYAMSNISAPAYAALLQTQPEMGIFDGVFPSGYYGTRKPELLFCKKVLREIAVSPDQVILVDDQLENVVSAQSTGMHGIVYTGERALSRRLRNLVLDPVERGREFLRLNAGALDSISETGQVIRENFSQLLIWRRRVIGAWSLLNISRGGSPGTPETFPDDIDTTSIALMIIPADESTANSVLDKISELVNDDGIVNVRMHPSATSNLLRDLQTYFDQTRQRIDPAVCVNVLRLFYTYGRGAALPLTLQWVSDVLEHRAHLHGPRYYPSPEVFLYFVSQLCRFSKKVSRLQLLEKLLADRRKERIQVKADSLSLAMRILACLSVGISQVEQDVRELLAMQCEDGSWEPGSFYRFGSSKVSVGNRGLTTALAIRAVDMYRVTRIPSKSTEQEGFH</sequence>
<dbReference type="PANTHER" id="PTHR23502:SF135">
    <property type="entry name" value="MAJOR FACILITATOR SUPERFAMILY (MFS) PROFILE DOMAIN-CONTAINING PROTEIN-RELATED"/>
    <property type="match status" value="1"/>
</dbReference>
<feature type="transmembrane region" description="Helical" evidence="7">
    <location>
        <begin position="142"/>
        <end position="165"/>
    </location>
</feature>
<evidence type="ECO:0000259" key="8">
    <source>
        <dbReference type="PROSITE" id="PS50850"/>
    </source>
</evidence>
<dbReference type="Pfam" id="PF07690">
    <property type="entry name" value="MFS_1"/>
    <property type="match status" value="1"/>
</dbReference>
<feature type="transmembrane region" description="Helical" evidence="7">
    <location>
        <begin position="282"/>
        <end position="301"/>
    </location>
</feature>
<feature type="transmembrane region" description="Helical" evidence="7">
    <location>
        <begin position="177"/>
        <end position="200"/>
    </location>
</feature>
<dbReference type="InterPro" id="IPR036259">
    <property type="entry name" value="MFS_trans_sf"/>
</dbReference>
<evidence type="ECO:0000313" key="10">
    <source>
        <dbReference type="Proteomes" id="UP000653565"/>
    </source>
</evidence>
<keyword evidence="10" id="KW-1185">Reference proteome</keyword>
<dbReference type="SUPFAM" id="SSF103473">
    <property type="entry name" value="MFS general substrate transporter"/>
    <property type="match status" value="1"/>
</dbReference>
<feature type="transmembrane region" description="Helical" evidence="7">
    <location>
        <begin position="388"/>
        <end position="407"/>
    </location>
</feature>
<dbReference type="InterPro" id="IPR011701">
    <property type="entry name" value="MFS"/>
</dbReference>
<keyword evidence="5 7" id="KW-1133">Transmembrane helix</keyword>
<gene>
    <name evidence="9" type="ORF">CNMCM6805_003790</name>
</gene>
<dbReference type="GO" id="GO:0022857">
    <property type="term" value="F:transmembrane transporter activity"/>
    <property type="evidence" value="ECO:0007669"/>
    <property type="project" value="InterPro"/>
</dbReference>
<keyword evidence="4 7" id="KW-0812">Transmembrane</keyword>
<evidence type="ECO:0000256" key="4">
    <source>
        <dbReference type="ARBA" id="ARBA00022692"/>
    </source>
</evidence>
<dbReference type="InterPro" id="IPR023214">
    <property type="entry name" value="HAD_sf"/>
</dbReference>
<dbReference type="Proteomes" id="UP000653565">
    <property type="component" value="Unassembled WGS sequence"/>
</dbReference>
<dbReference type="OrthoDB" id="2012566at2759"/>
<comment type="subcellular location">
    <subcellularLocation>
        <location evidence="1">Cell membrane</location>
        <topology evidence="1">Multi-pass membrane protein</topology>
    </subcellularLocation>
</comment>
<organism evidence="9 10">
    <name type="scientific">Aspergillus fumigatiaffinis</name>
    <dbReference type="NCBI Taxonomy" id="340414"/>
    <lineage>
        <taxon>Eukaryota</taxon>
        <taxon>Fungi</taxon>
        <taxon>Dikarya</taxon>
        <taxon>Ascomycota</taxon>
        <taxon>Pezizomycotina</taxon>
        <taxon>Eurotiomycetes</taxon>
        <taxon>Eurotiomycetidae</taxon>
        <taxon>Eurotiales</taxon>
        <taxon>Aspergillaceae</taxon>
        <taxon>Aspergillus</taxon>
        <taxon>Aspergillus subgen. Fumigati</taxon>
    </lineage>
</organism>